<evidence type="ECO:0000256" key="9">
    <source>
        <dbReference type="HAMAP-Rule" id="MF_00051"/>
    </source>
</evidence>
<dbReference type="PANTHER" id="PTHR11680:SF35">
    <property type="entry name" value="SERINE HYDROXYMETHYLTRANSFERASE 1"/>
    <property type="match status" value="1"/>
</dbReference>
<dbReference type="PROSITE" id="PS00096">
    <property type="entry name" value="SHMT"/>
    <property type="match status" value="1"/>
</dbReference>
<dbReference type="InterPro" id="IPR001085">
    <property type="entry name" value="Ser_HO-MeTrfase"/>
</dbReference>
<dbReference type="SUPFAM" id="SSF53383">
    <property type="entry name" value="PLP-dependent transferases"/>
    <property type="match status" value="1"/>
</dbReference>
<dbReference type="Proteomes" id="UP000714817">
    <property type="component" value="Unassembled WGS sequence"/>
</dbReference>
<dbReference type="NCBIfam" id="NF000586">
    <property type="entry name" value="PRK00011.1"/>
    <property type="match status" value="1"/>
</dbReference>
<comment type="subunit">
    <text evidence="4 9">Homodimer.</text>
</comment>
<dbReference type="GO" id="GO:0005829">
    <property type="term" value="C:cytosol"/>
    <property type="evidence" value="ECO:0007669"/>
    <property type="project" value="TreeGrafter"/>
</dbReference>
<proteinExistence type="inferred from homology"/>
<comment type="similarity">
    <text evidence="3 9">Belongs to the SHMT family.</text>
</comment>
<evidence type="ECO:0000256" key="6">
    <source>
        <dbReference type="ARBA" id="ARBA00022563"/>
    </source>
</evidence>
<dbReference type="InterPro" id="IPR039429">
    <property type="entry name" value="SHMT-like_dom"/>
</dbReference>
<sequence>MDKNVNRIIKMETRRQRAELQLIPSENYVSKNVLRALGSVFTNKYAEGYPEKRYYQGNKYADQIEKLAIQRAKILFDTPFANVQANSGSPANLAVLFALLDVGDTIMGMSLSSGGHLTHGHPKVTLSGKFFNSIQYGVSPEGFIDYKVMREMAHQHKPKLIISGGSAYSRTIDFKLIGEIAKEVGAYHMADISHIAGLVVAKTHPSPTPFADIITTTTHKTLRGPRGALILTTDAGTNKDPELASKIDKAIIPGTQGGPHLNNIAGIAVALGEAQSPQFTEYINQVVLNSKALCNVFIKKGYTIISGGTDTHLLLLDVSAKNIDGWAAAWALEYAGVIVNRNIIPFDTKTPFYPSGIRLGSPALTSRGMKEEQMEYVATIIDKTLNYTVRSMDTNFSNNSKGENKEKRAVFLKKLKTDTYLKEIKKEVADFASRFPIYPTIE</sequence>
<comment type="pathway">
    <text evidence="9">Amino-acid biosynthesis; glycine biosynthesis; glycine from L-serine: step 1/1.</text>
</comment>
<keyword evidence="8 9" id="KW-0663">Pyridoxal phosphate</keyword>
<dbReference type="CDD" id="cd00378">
    <property type="entry name" value="SHMT"/>
    <property type="match status" value="1"/>
</dbReference>
<evidence type="ECO:0000256" key="4">
    <source>
        <dbReference type="ARBA" id="ARBA00011738"/>
    </source>
</evidence>
<dbReference type="AlphaFoldDB" id="A0A955DZR4"/>
<reference evidence="12" key="1">
    <citation type="submission" date="2020-04" db="EMBL/GenBank/DDBJ databases">
        <authorList>
            <person name="Zhang T."/>
        </authorList>
    </citation>
    <scope>NUCLEOTIDE SEQUENCE</scope>
    <source>
        <strain evidence="12">HKST-UBA80</strain>
    </source>
</reference>
<evidence type="ECO:0000256" key="3">
    <source>
        <dbReference type="ARBA" id="ARBA00006376"/>
    </source>
</evidence>
<evidence type="ECO:0000313" key="13">
    <source>
        <dbReference type="Proteomes" id="UP000714817"/>
    </source>
</evidence>
<feature type="binding site" evidence="9">
    <location>
        <begin position="350"/>
        <end position="352"/>
    </location>
    <ligand>
        <name>(6S)-5,6,7,8-tetrahydrofolate</name>
        <dbReference type="ChEBI" id="CHEBI:57453"/>
    </ligand>
</feature>
<evidence type="ECO:0000256" key="10">
    <source>
        <dbReference type="PIRSR" id="PIRSR000412-50"/>
    </source>
</evidence>
<dbReference type="GO" id="GO:0019264">
    <property type="term" value="P:glycine biosynthetic process from serine"/>
    <property type="evidence" value="ECO:0007669"/>
    <property type="project" value="UniProtKB-UniRule"/>
</dbReference>
<dbReference type="InterPro" id="IPR019798">
    <property type="entry name" value="Ser_HO-MeTrfase_PLP_BS"/>
</dbReference>
<dbReference type="Pfam" id="PF00464">
    <property type="entry name" value="SHMT"/>
    <property type="match status" value="1"/>
</dbReference>
<feature type="binding site" evidence="9">
    <location>
        <begin position="115"/>
        <end position="117"/>
    </location>
    <ligand>
        <name>(6S)-5,6,7,8-tetrahydrofolate</name>
        <dbReference type="ChEBI" id="CHEBI:57453"/>
    </ligand>
</feature>
<organism evidence="12 13">
    <name type="scientific">candidate division WWE3 bacterium</name>
    <dbReference type="NCBI Taxonomy" id="2053526"/>
    <lineage>
        <taxon>Bacteria</taxon>
        <taxon>Katanobacteria</taxon>
    </lineage>
</organism>
<accession>A0A955DZR4</accession>
<dbReference type="InterPro" id="IPR049943">
    <property type="entry name" value="Ser_HO-MeTrfase-like"/>
</dbReference>
<feature type="site" description="Plays an important role in substrate specificity" evidence="9">
    <location>
        <position position="219"/>
    </location>
</feature>
<dbReference type="HAMAP" id="MF_00051">
    <property type="entry name" value="SHMT"/>
    <property type="match status" value="1"/>
</dbReference>
<dbReference type="InterPro" id="IPR015421">
    <property type="entry name" value="PyrdxlP-dep_Trfase_major"/>
</dbReference>
<evidence type="ECO:0000256" key="1">
    <source>
        <dbReference type="ARBA" id="ARBA00001933"/>
    </source>
</evidence>
<dbReference type="Gene3D" id="3.40.640.10">
    <property type="entry name" value="Type I PLP-dependent aspartate aminotransferase-like (Major domain)"/>
    <property type="match status" value="1"/>
</dbReference>
<comment type="catalytic activity">
    <reaction evidence="9">
        <text>(6R)-5,10-methylene-5,6,7,8-tetrahydrofolate + glycine + H2O = (6S)-5,6,7,8-tetrahydrofolate + L-serine</text>
        <dbReference type="Rhea" id="RHEA:15481"/>
        <dbReference type="ChEBI" id="CHEBI:15377"/>
        <dbReference type="ChEBI" id="CHEBI:15636"/>
        <dbReference type="ChEBI" id="CHEBI:33384"/>
        <dbReference type="ChEBI" id="CHEBI:57305"/>
        <dbReference type="ChEBI" id="CHEBI:57453"/>
        <dbReference type="EC" id="2.1.2.1"/>
    </reaction>
</comment>
<evidence type="ECO:0000256" key="5">
    <source>
        <dbReference type="ARBA" id="ARBA00022490"/>
    </source>
</evidence>
<feature type="modified residue" description="N6-(pyridoxal phosphate)lysine" evidence="9 10">
    <location>
        <position position="220"/>
    </location>
</feature>
<dbReference type="PANTHER" id="PTHR11680">
    <property type="entry name" value="SERINE HYDROXYMETHYLTRANSFERASE"/>
    <property type="match status" value="1"/>
</dbReference>
<keyword evidence="9" id="KW-0028">Amino-acid biosynthesis</keyword>
<evidence type="ECO:0000313" key="12">
    <source>
        <dbReference type="EMBL" id="MCA9301979.1"/>
    </source>
</evidence>
<keyword evidence="7 9" id="KW-0808">Transferase</keyword>
<comment type="function">
    <text evidence="9">Catalyzes the reversible interconversion of serine and glycine with tetrahydrofolate (THF) serving as the one-carbon carrier. This reaction serves as the major source of one-carbon groups required for the biosynthesis of purines, thymidylate, methionine, and other important biomolecules. Also exhibits THF-independent aldolase activity toward beta-hydroxyamino acids, producing glycine and aldehydes, via a retro-aldol mechanism.</text>
</comment>
<feature type="domain" description="Serine hydroxymethyltransferase-like" evidence="11">
    <location>
        <begin position="2"/>
        <end position="381"/>
    </location>
</feature>
<gene>
    <name evidence="9" type="primary">glyA</name>
    <name evidence="12" type="ORF">KDA10_01245</name>
</gene>
<dbReference type="GO" id="GO:0004372">
    <property type="term" value="F:glycine hydroxymethyltransferase activity"/>
    <property type="evidence" value="ECO:0007669"/>
    <property type="project" value="UniProtKB-UniRule"/>
</dbReference>
<evidence type="ECO:0000256" key="2">
    <source>
        <dbReference type="ARBA" id="ARBA00004496"/>
    </source>
</evidence>
<dbReference type="GO" id="GO:0035999">
    <property type="term" value="P:tetrahydrofolate interconversion"/>
    <property type="evidence" value="ECO:0007669"/>
    <property type="project" value="UniProtKB-UniRule"/>
</dbReference>
<keyword evidence="6 9" id="KW-0554">One-carbon metabolism</keyword>
<protein>
    <recommendedName>
        <fullName evidence="9">Serine hydroxymethyltransferase</fullName>
        <shortName evidence="9">SHMT</shortName>
        <shortName evidence="9">Serine methylase</shortName>
        <ecNumber evidence="9">2.1.2.1</ecNumber>
    </recommendedName>
</protein>
<dbReference type="PIRSF" id="PIRSF000412">
    <property type="entry name" value="SHMT"/>
    <property type="match status" value="1"/>
</dbReference>
<comment type="caution">
    <text evidence="9">Lacks conserved residue(s) required for the propagation of feature annotation.</text>
</comment>
<keyword evidence="5 9" id="KW-0963">Cytoplasm</keyword>
<comment type="subcellular location">
    <subcellularLocation>
        <location evidence="2 9">Cytoplasm</location>
    </subcellularLocation>
</comment>
<dbReference type="EMBL" id="JAGQNY010000004">
    <property type="protein sequence ID" value="MCA9301979.1"/>
    <property type="molecule type" value="Genomic_DNA"/>
</dbReference>
<reference evidence="12" key="2">
    <citation type="journal article" date="2021" name="Microbiome">
        <title>Successional dynamics and alternative stable states in a saline activated sludge microbial community over 9 years.</title>
        <authorList>
            <person name="Wang Y."/>
            <person name="Ye J."/>
            <person name="Ju F."/>
            <person name="Liu L."/>
            <person name="Boyd J.A."/>
            <person name="Deng Y."/>
            <person name="Parks D.H."/>
            <person name="Jiang X."/>
            <person name="Yin X."/>
            <person name="Woodcroft B.J."/>
            <person name="Tyson G.W."/>
            <person name="Hugenholtz P."/>
            <person name="Polz M.F."/>
            <person name="Zhang T."/>
        </authorList>
    </citation>
    <scope>NUCLEOTIDE SEQUENCE</scope>
    <source>
        <strain evidence="12">HKST-UBA80</strain>
    </source>
</reference>
<name>A0A955DZR4_UNCKA</name>
<feature type="binding site" evidence="9">
    <location>
        <position position="111"/>
    </location>
    <ligand>
        <name>(6S)-5,6,7,8-tetrahydrofolate</name>
        <dbReference type="ChEBI" id="CHEBI:57453"/>
    </ligand>
</feature>
<dbReference type="Gene3D" id="3.90.1150.10">
    <property type="entry name" value="Aspartate Aminotransferase, domain 1"/>
    <property type="match status" value="1"/>
</dbReference>
<dbReference type="InterPro" id="IPR015424">
    <property type="entry name" value="PyrdxlP-dep_Trfase"/>
</dbReference>
<evidence type="ECO:0000256" key="7">
    <source>
        <dbReference type="ARBA" id="ARBA00022679"/>
    </source>
</evidence>
<evidence type="ECO:0000256" key="8">
    <source>
        <dbReference type="ARBA" id="ARBA00022898"/>
    </source>
</evidence>
<comment type="caution">
    <text evidence="12">The sequence shown here is derived from an EMBL/GenBank/DDBJ whole genome shotgun (WGS) entry which is preliminary data.</text>
</comment>
<evidence type="ECO:0000259" key="11">
    <source>
        <dbReference type="Pfam" id="PF00464"/>
    </source>
</evidence>
<dbReference type="GO" id="GO:0030170">
    <property type="term" value="F:pyridoxal phosphate binding"/>
    <property type="evidence" value="ECO:0007669"/>
    <property type="project" value="UniProtKB-UniRule"/>
</dbReference>
<comment type="cofactor">
    <cofactor evidence="1 9 10">
        <name>pyridoxal 5'-phosphate</name>
        <dbReference type="ChEBI" id="CHEBI:597326"/>
    </cofactor>
</comment>
<dbReference type="InterPro" id="IPR015422">
    <property type="entry name" value="PyrdxlP-dep_Trfase_small"/>
</dbReference>
<dbReference type="FunFam" id="3.40.640.10:FF:000001">
    <property type="entry name" value="Serine hydroxymethyltransferase"/>
    <property type="match status" value="1"/>
</dbReference>
<dbReference type="EC" id="2.1.2.1" evidence="9"/>
<comment type="pathway">
    <text evidence="9">One-carbon metabolism; tetrahydrofolate interconversion.</text>
</comment>